<evidence type="ECO:0000313" key="4">
    <source>
        <dbReference type="Proteomes" id="UP000182508"/>
    </source>
</evidence>
<dbReference type="Proteomes" id="UP000182508">
    <property type="component" value="Unassembled WGS sequence"/>
</dbReference>
<evidence type="ECO:0000313" key="3">
    <source>
        <dbReference type="EMBL" id="SDB01630.1"/>
    </source>
</evidence>
<dbReference type="RefSeq" id="WP_074484880.1">
    <property type="nucleotide sequence ID" value="NZ_FMXP01000002.1"/>
</dbReference>
<proteinExistence type="predicted"/>
<dbReference type="GO" id="GO:0003677">
    <property type="term" value="F:DNA binding"/>
    <property type="evidence" value="ECO:0007669"/>
    <property type="project" value="InterPro"/>
</dbReference>
<dbReference type="Pfam" id="PF13413">
    <property type="entry name" value="HTH_25"/>
    <property type="match status" value="1"/>
</dbReference>
<keyword evidence="2" id="KW-1133">Transmembrane helix</keyword>
<dbReference type="SUPFAM" id="SSF47413">
    <property type="entry name" value="lambda repressor-like DNA-binding domains"/>
    <property type="match status" value="1"/>
</dbReference>
<protein>
    <submittedName>
        <fullName evidence="3">Protein RodZ, contains Xre-like HTH and DUF4115 domains</fullName>
    </submittedName>
</protein>
<feature type="region of interest" description="Disordered" evidence="1">
    <location>
        <begin position="182"/>
        <end position="218"/>
    </location>
</feature>
<organism evidence="3 4">
    <name type="scientific">Streptococcus henryi</name>
    <dbReference type="NCBI Taxonomy" id="439219"/>
    <lineage>
        <taxon>Bacteria</taxon>
        <taxon>Bacillati</taxon>
        <taxon>Bacillota</taxon>
        <taxon>Bacilli</taxon>
        <taxon>Lactobacillales</taxon>
        <taxon>Streptococcaceae</taxon>
        <taxon>Streptococcus</taxon>
    </lineage>
</organism>
<keyword evidence="2" id="KW-0472">Membrane</keyword>
<dbReference type="Gene3D" id="1.10.260.40">
    <property type="entry name" value="lambda repressor-like DNA-binding domains"/>
    <property type="match status" value="1"/>
</dbReference>
<feature type="compositionally biased region" description="Low complexity" evidence="1">
    <location>
        <begin position="182"/>
        <end position="206"/>
    </location>
</feature>
<gene>
    <name evidence="3" type="ORF">SAMN02910293_00031</name>
</gene>
<feature type="region of interest" description="Disordered" evidence="1">
    <location>
        <begin position="75"/>
        <end position="103"/>
    </location>
</feature>
<dbReference type="AlphaFoldDB" id="A0A1G5ZZZ2"/>
<keyword evidence="4" id="KW-1185">Reference proteome</keyword>
<reference evidence="3 4" key="1">
    <citation type="submission" date="2016-10" db="EMBL/GenBank/DDBJ databases">
        <authorList>
            <person name="de Groot N.N."/>
        </authorList>
    </citation>
    <scope>NUCLEOTIDE SEQUENCE [LARGE SCALE GENOMIC DNA]</scope>
    <source>
        <strain evidence="3 4">A-4</strain>
    </source>
</reference>
<dbReference type="PANTHER" id="PTHR34475">
    <property type="match status" value="1"/>
</dbReference>
<dbReference type="InterPro" id="IPR010982">
    <property type="entry name" value="Lambda_DNA-bd_dom_sf"/>
</dbReference>
<evidence type="ECO:0000256" key="2">
    <source>
        <dbReference type="SAM" id="Phobius"/>
    </source>
</evidence>
<dbReference type="PANTHER" id="PTHR34475:SF1">
    <property type="entry name" value="CYTOSKELETON PROTEIN RODZ"/>
    <property type="match status" value="1"/>
</dbReference>
<keyword evidence="2" id="KW-0812">Transmembrane</keyword>
<accession>A0A1G5ZZZ2</accession>
<feature type="compositionally biased region" description="Basic and acidic residues" evidence="1">
    <location>
        <begin position="77"/>
        <end position="86"/>
    </location>
</feature>
<dbReference type="STRING" id="439219.SAMN02910293_00031"/>
<name>A0A1G5ZZZ2_9STRE</name>
<feature type="compositionally biased region" description="Polar residues" evidence="1">
    <location>
        <begin position="207"/>
        <end position="218"/>
    </location>
</feature>
<sequence length="316" mass="34636">MSDLSIGNLLREARVQKQLTLEDVASLSKVPQHYLLAMELDQFGIIPKDKADVYFSEYAKAVGLTVEELLASQQQEDTEKKQKEEDLQQTAKSSAISPNDEKKVEVESLKVEEEVQSEVPVLASRSSRYNRHEKRDDRTSFLPLFVLTLLTMAILSFVFYIVWQQMNLEKQETKTSYSLVSRQSSQAESSQESSSTSSETNSSSSEPTAMTLSSEANGDQLQVTVENAPETIEITVSLSGAESSWVSVTNTEAGSEGLLLSSTETNSYTTKLLADATSSLITLGVTEGVTVTINNQKVDLSGLTSTAISYVTITIK</sequence>
<feature type="transmembrane region" description="Helical" evidence="2">
    <location>
        <begin position="141"/>
        <end position="163"/>
    </location>
</feature>
<dbReference type="eggNOG" id="COG1426">
    <property type="taxonomic scope" value="Bacteria"/>
</dbReference>
<dbReference type="EMBL" id="FMXP01000002">
    <property type="protein sequence ID" value="SDB01630.1"/>
    <property type="molecule type" value="Genomic_DNA"/>
</dbReference>
<dbReference type="InterPro" id="IPR050400">
    <property type="entry name" value="Bact_Cytoskel_RodZ"/>
</dbReference>
<evidence type="ECO:0000256" key="1">
    <source>
        <dbReference type="SAM" id="MobiDB-lite"/>
    </source>
</evidence>